<feature type="region of interest" description="Disordered" evidence="1">
    <location>
        <begin position="1"/>
        <end position="85"/>
    </location>
</feature>
<protein>
    <submittedName>
        <fullName evidence="2">Uncharacterized protein</fullName>
    </submittedName>
</protein>
<organism evidence="2 3">
    <name type="scientific">Zea mays</name>
    <name type="common">Maize</name>
    <dbReference type="NCBI Taxonomy" id="4577"/>
    <lineage>
        <taxon>Eukaryota</taxon>
        <taxon>Viridiplantae</taxon>
        <taxon>Streptophyta</taxon>
        <taxon>Embryophyta</taxon>
        <taxon>Tracheophyta</taxon>
        <taxon>Spermatophyta</taxon>
        <taxon>Magnoliopsida</taxon>
        <taxon>Liliopsida</taxon>
        <taxon>Poales</taxon>
        <taxon>Poaceae</taxon>
        <taxon>PACMAD clade</taxon>
        <taxon>Panicoideae</taxon>
        <taxon>Andropogonodae</taxon>
        <taxon>Andropogoneae</taxon>
        <taxon>Tripsacinae</taxon>
        <taxon>Zea</taxon>
    </lineage>
</organism>
<reference evidence="3" key="1">
    <citation type="submission" date="2015-12" db="EMBL/GenBank/DDBJ databases">
        <title>Update maize B73 reference genome by single molecule sequencing technologies.</title>
        <authorList>
            <consortium name="Maize Genome Sequencing Project"/>
            <person name="Ware D."/>
        </authorList>
    </citation>
    <scope>NUCLEOTIDE SEQUENCE [LARGE SCALE GENOMIC DNA]</scope>
    <source>
        <strain evidence="3">cv. B73</strain>
    </source>
</reference>
<feature type="compositionally biased region" description="Basic and acidic residues" evidence="1">
    <location>
        <begin position="16"/>
        <end position="43"/>
    </location>
</feature>
<evidence type="ECO:0000313" key="2">
    <source>
        <dbReference type="EnsemblPlants" id="Zm00001eb078050_P001"/>
    </source>
</evidence>
<dbReference type="Proteomes" id="UP000007305">
    <property type="component" value="Chromosome 2"/>
</dbReference>
<dbReference type="AlphaFoldDB" id="A0A804MDT7"/>
<dbReference type="InParanoid" id="A0A804MDT7"/>
<reference evidence="2" key="2">
    <citation type="submission" date="2019-07" db="EMBL/GenBank/DDBJ databases">
        <authorList>
            <person name="Seetharam A."/>
            <person name="Woodhouse M."/>
            <person name="Cannon E."/>
        </authorList>
    </citation>
    <scope>NUCLEOTIDE SEQUENCE [LARGE SCALE GENOMIC DNA]</scope>
    <source>
        <strain evidence="2">cv. B73</strain>
    </source>
</reference>
<sequence>MDQRPDAMNRTVMEQVETKGKHNSCERARSIDRSSQHGEDHLEQGSLPGPPLPRLELPDGRLEHPPPPLLNRPQVQPISGNPRDAQLLTTISAKLNEGKWAATTFAGEGAGGEKSSLALPVSWRSRKDPSRRSRLRLHLDLPPPAESLGRPPALALRFGLAMRKSVEELVASAVSGSHAPPRGTLLSGDQIPLCE</sequence>
<name>A0A804MDT7_MAIZE</name>
<proteinExistence type="predicted"/>
<evidence type="ECO:0000313" key="3">
    <source>
        <dbReference type="Proteomes" id="UP000007305"/>
    </source>
</evidence>
<dbReference type="Gramene" id="Zm00001eb078050_T001">
    <property type="protein sequence ID" value="Zm00001eb078050_P001"/>
    <property type="gene ID" value="Zm00001eb078050"/>
</dbReference>
<accession>A0A804MDT7</accession>
<dbReference type="EnsemblPlants" id="Zm00001eb078050_T001">
    <property type="protein sequence ID" value="Zm00001eb078050_P001"/>
    <property type="gene ID" value="Zm00001eb078050"/>
</dbReference>
<feature type="region of interest" description="Disordered" evidence="1">
    <location>
        <begin position="173"/>
        <end position="195"/>
    </location>
</feature>
<keyword evidence="3" id="KW-1185">Reference proteome</keyword>
<reference evidence="2" key="3">
    <citation type="submission" date="2021-05" db="UniProtKB">
        <authorList>
            <consortium name="EnsemblPlants"/>
        </authorList>
    </citation>
    <scope>IDENTIFICATION</scope>
    <source>
        <strain evidence="2">cv. B73</strain>
    </source>
</reference>
<evidence type="ECO:0000256" key="1">
    <source>
        <dbReference type="SAM" id="MobiDB-lite"/>
    </source>
</evidence>